<dbReference type="OrthoDB" id="2990399at2"/>
<sequence>MIKIFLIVVGCYVLAGFLVHAVYRLKRHRQHSAKHYVLLASRQHSNMERMIRSFFSFSRWMGIDVQLTVVDAGLSEQTREIIQRLNRTAGGVNLYVERFDGSELRPMPLKEGRANEPELQQHLNKHRQEEEEWSSEAKKGLVEPESSNASKGGRKKQEQAASSLLWRLQADGVVTKNEYPVVIDLQNPEDLSKIPF</sequence>
<dbReference type="RefSeq" id="WP_046231367.1">
    <property type="nucleotide sequence ID" value="NZ_FONN01000032.1"/>
</dbReference>
<dbReference type="EMBL" id="FONN01000032">
    <property type="protein sequence ID" value="SFF38682.1"/>
    <property type="molecule type" value="Genomic_DNA"/>
</dbReference>
<evidence type="ECO:0000313" key="2">
    <source>
        <dbReference type="EMBL" id="SFF38682.1"/>
    </source>
</evidence>
<gene>
    <name evidence="2" type="ORF">SAMN04487969_13217</name>
</gene>
<name>A0A1I2I8M9_9BACL</name>
<evidence type="ECO:0000313" key="3">
    <source>
        <dbReference type="Proteomes" id="UP000183410"/>
    </source>
</evidence>
<dbReference type="Proteomes" id="UP000183410">
    <property type="component" value="Unassembled WGS sequence"/>
</dbReference>
<organism evidence="2 3">
    <name type="scientific">Paenibacillus algorifonticola</name>
    <dbReference type="NCBI Taxonomy" id="684063"/>
    <lineage>
        <taxon>Bacteria</taxon>
        <taxon>Bacillati</taxon>
        <taxon>Bacillota</taxon>
        <taxon>Bacilli</taxon>
        <taxon>Bacillales</taxon>
        <taxon>Paenibacillaceae</taxon>
        <taxon>Paenibacillus</taxon>
    </lineage>
</organism>
<feature type="region of interest" description="Disordered" evidence="1">
    <location>
        <begin position="106"/>
        <end position="161"/>
    </location>
</feature>
<dbReference type="AlphaFoldDB" id="A0A1I2I8M9"/>
<proteinExistence type="predicted"/>
<reference evidence="3" key="1">
    <citation type="submission" date="2016-10" db="EMBL/GenBank/DDBJ databases">
        <authorList>
            <person name="Varghese N."/>
            <person name="Submissions S."/>
        </authorList>
    </citation>
    <scope>NUCLEOTIDE SEQUENCE [LARGE SCALE GENOMIC DNA]</scope>
    <source>
        <strain evidence="3">CGMCC 1.10223</strain>
    </source>
</reference>
<protein>
    <submittedName>
        <fullName evidence="2">Uncharacterized protein</fullName>
    </submittedName>
</protein>
<accession>A0A1I2I8M9</accession>
<feature type="compositionally biased region" description="Basic and acidic residues" evidence="1">
    <location>
        <begin position="106"/>
        <end position="116"/>
    </location>
</feature>
<evidence type="ECO:0000256" key="1">
    <source>
        <dbReference type="SAM" id="MobiDB-lite"/>
    </source>
</evidence>
<keyword evidence="3" id="KW-1185">Reference proteome</keyword>